<organism evidence="2 3">
    <name type="scientific">Scleroderma citrinum Foug A</name>
    <dbReference type="NCBI Taxonomy" id="1036808"/>
    <lineage>
        <taxon>Eukaryota</taxon>
        <taxon>Fungi</taxon>
        <taxon>Dikarya</taxon>
        <taxon>Basidiomycota</taxon>
        <taxon>Agaricomycotina</taxon>
        <taxon>Agaricomycetes</taxon>
        <taxon>Agaricomycetidae</taxon>
        <taxon>Boletales</taxon>
        <taxon>Sclerodermatineae</taxon>
        <taxon>Sclerodermataceae</taxon>
        <taxon>Scleroderma</taxon>
    </lineage>
</organism>
<evidence type="ECO:0000256" key="1">
    <source>
        <dbReference type="SAM" id="MobiDB-lite"/>
    </source>
</evidence>
<proteinExistence type="predicted"/>
<keyword evidence="3" id="KW-1185">Reference proteome</keyword>
<protein>
    <recommendedName>
        <fullName evidence="4">Glycosyltransferase family 69 protein</fullName>
    </recommendedName>
</protein>
<reference evidence="2 3" key="1">
    <citation type="submission" date="2014-04" db="EMBL/GenBank/DDBJ databases">
        <authorList>
            <consortium name="DOE Joint Genome Institute"/>
            <person name="Kuo A."/>
            <person name="Kohler A."/>
            <person name="Nagy L.G."/>
            <person name="Floudas D."/>
            <person name="Copeland A."/>
            <person name="Barry K.W."/>
            <person name="Cichocki N."/>
            <person name="Veneault-Fourrey C."/>
            <person name="LaButti K."/>
            <person name="Lindquist E.A."/>
            <person name="Lipzen A."/>
            <person name="Lundell T."/>
            <person name="Morin E."/>
            <person name="Murat C."/>
            <person name="Sun H."/>
            <person name="Tunlid A."/>
            <person name="Henrissat B."/>
            <person name="Grigoriev I.V."/>
            <person name="Hibbett D.S."/>
            <person name="Martin F."/>
            <person name="Nordberg H.P."/>
            <person name="Cantor M.N."/>
            <person name="Hua S.X."/>
        </authorList>
    </citation>
    <scope>NUCLEOTIDE SEQUENCE [LARGE SCALE GENOMIC DNA]</scope>
    <source>
        <strain evidence="2 3">Foug A</strain>
    </source>
</reference>
<dbReference type="AlphaFoldDB" id="A0A0C3CXI4"/>
<accession>A0A0C3CXI4</accession>
<evidence type="ECO:0000313" key="3">
    <source>
        <dbReference type="Proteomes" id="UP000053989"/>
    </source>
</evidence>
<feature type="region of interest" description="Disordered" evidence="1">
    <location>
        <begin position="422"/>
        <end position="469"/>
    </location>
</feature>
<gene>
    <name evidence="2" type="ORF">SCLCIDRAFT_1222921</name>
</gene>
<sequence length="567" mass="63861">MAFFLRRSGLWKLLAVATIFIIARSLFSPHDSPPSSLSQYQGYNVLERVTGMDKTLNVHKHRFLQARVGRDNTPDIFDDLIMDGVRDHWERFQLPIMIGKDTAHVDAQNVLSAVESLLSLNGWVAAYCPTLVRPFGQNKNVDDDAYDDLAKEDHLYYIALAVHSADHFLVDQLAVIVQLAKRLGTSNLFVSMLDHGSTDSTVTLTDLCEAVLTLLGIPFRIQRVPGMTEDPAAAYYPQEEAYTRNLALEPLFELHEKRQISFYRVIWLKGFTCPNDILDTLRVSITNEAAMVCGMDWAESNGQFIFSDRWRTRDIHGDQFRHSKSSSKPDAVPPRDKSAAARYIQHLPFQVFCCEAGTHIVDPGQSYYKGLKYRYGLDFHNATSGEPVPQRTPDASCLDSTQAWFCRDLWVSKALDGVQEDDYIDPGRRKHPGTDSHRHRRQIVPDPVNAGSDFDAMPDSDSPMEQPPPVRLTVPNSAYTPARILVNPRCVTTYAGVSHTQLALDLFGTGDDDDSRVNTTKNILDDWEGAPEKFVCQEQIQTGGRIAAKTQRLLRFSIHDELEGHHS</sequence>
<dbReference type="EMBL" id="KN822184">
    <property type="protein sequence ID" value="KIM53285.1"/>
    <property type="molecule type" value="Genomic_DNA"/>
</dbReference>
<dbReference type="InterPro" id="IPR021047">
    <property type="entry name" value="Mannosyltransferase_CMT1"/>
</dbReference>
<evidence type="ECO:0000313" key="2">
    <source>
        <dbReference type="EMBL" id="KIM53285.1"/>
    </source>
</evidence>
<name>A0A0C3CXI4_9AGAM</name>
<dbReference type="STRING" id="1036808.A0A0C3CXI4"/>
<dbReference type="InParanoid" id="A0A0C3CXI4"/>
<dbReference type="Proteomes" id="UP000053989">
    <property type="component" value="Unassembled WGS sequence"/>
</dbReference>
<dbReference type="HOGENOM" id="CLU_016903_0_0_1"/>
<dbReference type="Pfam" id="PF11735">
    <property type="entry name" value="CAP59_mtransfer"/>
    <property type="match status" value="1"/>
</dbReference>
<dbReference type="OrthoDB" id="3235770at2759"/>
<reference evidence="3" key="2">
    <citation type="submission" date="2015-01" db="EMBL/GenBank/DDBJ databases">
        <title>Evolutionary Origins and Diversification of the Mycorrhizal Mutualists.</title>
        <authorList>
            <consortium name="DOE Joint Genome Institute"/>
            <consortium name="Mycorrhizal Genomics Consortium"/>
            <person name="Kohler A."/>
            <person name="Kuo A."/>
            <person name="Nagy L.G."/>
            <person name="Floudas D."/>
            <person name="Copeland A."/>
            <person name="Barry K.W."/>
            <person name="Cichocki N."/>
            <person name="Veneault-Fourrey C."/>
            <person name="LaButti K."/>
            <person name="Lindquist E.A."/>
            <person name="Lipzen A."/>
            <person name="Lundell T."/>
            <person name="Morin E."/>
            <person name="Murat C."/>
            <person name="Riley R."/>
            <person name="Ohm R."/>
            <person name="Sun H."/>
            <person name="Tunlid A."/>
            <person name="Henrissat B."/>
            <person name="Grigoriev I.V."/>
            <person name="Hibbett D.S."/>
            <person name="Martin F."/>
        </authorList>
    </citation>
    <scope>NUCLEOTIDE SEQUENCE [LARGE SCALE GENOMIC DNA]</scope>
    <source>
        <strain evidence="3">Foug A</strain>
    </source>
</reference>
<dbReference type="PANTHER" id="PTHR34144:SF2">
    <property type="entry name" value="CAPSULAR ASSOCIATED PROTEIN"/>
    <property type="match status" value="1"/>
</dbReference>
<dbReference type="PANTHER" id="PTHR34144">
    <property type="entry name" value="CHROMOSOME 8, WHOLE GENOME SHOTGUN SEQUENCE"/>
    <property type="match status" value="1"/>
</dbReference>
<evidence type="ECO:0008006" key="4">
    <source>
        <dbReference type="Google" id="ProtNLM"/>
    </source>
</evidence>